<proteinExistence type="predicted"/>
<feature type="transmembrane region" description="Helical" evidence="1">
    <location>
        <begin position="118"/>
        <end position="141"/>
    </location>
</feature>
<feature type="transmembrane region" description="Helical" evidence="1">
    <location>
        <begin position="21"/>
        <end position="40"/>
    </location>
</feature>
<keyword evidence="1" id="KW-1133">Transmembrane helix</keyword>
<keyword evidence="3" id="KW-1185">Reference proteome</keyword>
<dbReference type="EMBL" id="JACIIV010000019">
    <property type="protein sequence ID" value="MBB6228444.1"/>
    <property type="molecule type" value="Genomic_DNA"/>
</dbReference>
<comment type="caution">
    <text evidence="2">The sequence shown here is derived from an EMBL/GenBank/DDBJ whole genome shotgun (WGS) entry which is preliminary data.</text>
</comment>
<organism evidence="2 3">
    <name type="scientific">Polymorphobacter multimanifer</name>
    <dbReference type="NCBI Taxonomy" id="1070431"/>
    <lineage>
        <taxon>Bacteria</taxon>
        <taxon>Pseudomonadati</taxon>
        <taxon>Pseudomonadota</taxon>
        <taxon>Alphaproteobacteria</taxon>
        <taxon>Sphingomonadales</taxon>
        <taxon>Sphingosinicellaceae</taxon>
        <taxon>Polymorphobacter</taxon>
    </lineage>
</organism>
<feature type="transmembrane region" description="Helical" evidence="1">
    <location>
        <begin position="83"/>
        <end position="106"/>
    </location>
</feature>
<feature type="transmembrane region" description="Helical" evidence="1">
    <location>
        <begin position="207"/>
        <end position="226"/>
    </location>
</feature>
<gene>
    <name evidence="2" type="ORF">FHS79_002631</name>
</gene>
<evidence type="ECO:0000313" key="3">
    <source>
        <dbReference type="Proteomes" id="UP000538147"/>
    </source>
</evidence>
<reference evidence="2 3" key="1">
    <citation type="submission" date="2020-08" db="EMBL/GenBank/DDBJ databases">
        <title>Genomic Encyclopedia of Type Strains, Phase IV (KMG-IV): sequencing the most valuable type-strain genomes for metagenomic binning, comparative biology and taxonomic classification.</title>
        <authorList>
            <person name="Goeker M."/>
        </authorList>
    </citation>
    <scope>NUCLEOTIDE SEQUENCE [LARGE SCALE GENOMIC DNA]</scope>
    <source>
        <strain evidence="2 3">DSM 102189</strain>
    </source>
</reference>
<dbReference type="RefSeq" id="WP_243452874.1">
    <property type="nucleotide sequence ID" value="NZ_JACIIV010000019.1"/>
</dbReference>
<accession>A0A841L781</accession>
<feature type="transmembrane region" description="Helical" evidence="1">
    <location>
        <begin position="153"/>
        <end position="170"/>
    </location>
</feature>
<feature type="transmembrane region" description="Helical" evidence="1">
    <location>
        <begin position="52"/>
        <end position="71"/>
    </location>
</feature>
<feature type="transmembrane region" description="Helical" evidence="1">
    <location>
        <begin position="176"/>
        <end position="195"/>
    </location>
</feature>
<keyword evidence="1" id="KW-0472">Membrane</keyword>
<sequence>MATLASHQSIAVATDNRFFRWSAYVMTALIILGFSTQVALGRSSFASPPLVHAHAIVFMGWVGLYLAQSVLATTGSIALHRRLGWLAALWIPAMLVLGCMVTVAIVQRGQVPFFFTPLQFLVFDPLTLFTFAALSTAAIVLRRHTGWHRRLHFSGMAILMGPAIGRLIPLPLLSPLAFEATLLGVLAFPVAGIIADQRRSGSIHPAWTWGLVAILGSTIIIEAITYSPLGTSLYTAITDGTPGAAVAPHGFPAPPGMPITK</sequence>
<protein>
    <submittedName>
        <fullName evidence="2">Uncharacterized protein</fullName>
    </submittedName>
</protein>
<evidence type="ECO:0000256" key="1">
    <source>
        <dbReference type="SAM" id="Phobius"/>
    </source>
</evidence>
<name>A0A841L781_9SPHN</name>
<keyword evidence="1" id="KW-0812">Transmembrane</keyword>
<dbReference type="Proteomes" id="UP000538147">
    <property type="component" value="Unassembled WGS sequence"/>
</dbReference>
<dbReference type="AlphaFoldDB" id="A0A841L781"/>
<evidence type="ECO:0000313" key="2">
    <source>
        <dbReference type="EMBL" id="MBB6228444.1"/>
    </source>
</evidence>